<dbReference type="AlphaFoldDB" id="A0A6S7K6T9"/>
<dbReference type="Proteomes" id="UP001152795">
    <property type="component" value="Unassembled WGS sequence"/>
</dbReference>
<dbReference type="GO" id="GO:0043564">
    <property type="term" value="C:Ku70:Ku80 complex"/>
    <property type="evidence" value="ECO:0007669"/>
    <property type="project" value="TreeGrafter"/>
</dbReference>
<keyword evidence="3" id="KW-1185">Reference proteome</keyword>
<dbReference type="InterPro" id="IPR005161">
    <property type="entry name" value="Ku_N"/>
</dbReference>
<proteinExistence type="predicted"/>
<gene>
    <name evidence="2" type="ORF">PACLA_8A000891</name>
</gene>
<feature type="domain" description="Ku70/Ku80 N-terminal alpha/beta" evidence="1">
    <location>
        <begin position="7"/>
        <end position="90"/>
    </location>
</feature>
<dbReference type="GO" id="GO:0003690">
    <property type="term" value="F:double-stranded DNA binding"/>
    <property type="evidence" value="ECO:0007669"/>
    <property type="project" value="TreeGrafter"/>
</dbReference>
<evidence type="ECO:0000313" key="3">
    <source>
        <dbReference type="Proteomes" id="UP001152795"/>
    </source>
</evidence>
<reference evidence="2" key="1">
    <citation type="submission" date="2020-04" db="EMBL/GenBank/DDBJ databases">
        <authorList>
            <person name="Alioto T."/>
            <person name="Alioto T."/>
            <person name="Gomez Garrido J."/>
        </authorList>
    </citation>
    <scope>NUCLEOTIDE SEQUENCE</scope>
    <source>
        <strain evidence="2">A484AB</strain>
    </source>
</reference>
<dbReference type="InterPro" id="IPR036465">
    <property type="entry name" value="vWFA_dom_sf"/>
</dbReference>
<comment type="caution">
    <text evidence="2">The sequence shown here is derived from an EMBL/GenBank/DDBJ whole genome shotgun (WGS) entry which is preliminary data.</text>
</comment>
<dbReference type="OrthoDB" id="30826at2759"/>
<dbReference type="GO" id="GO:0000723">
    <property type="term" value="P:telomere maintenance"/>
    <property type="evidence" value="ECO:0007669"/>
    <property type="project" value="TreeGrafter"/>
</dbReference>
<dbReference type="EMBL" id="CACRXK020023238">
    <property type="protein sequence ID" value="CAB4037570.1"/>
    <property type="molecule type" value="Genomic_DNA"/>
</dbReference>
<dbReference type="Pfam" id="PF03731">
    <property type="entry name" value="Ku_N"/>
    <property type="match status" value="1"/>
</dbReference>
<name>A0A6S7K6T9_PARCT</name>
<evidence type="ECO:0000259" key="1">
    <source>
        <dbReference type="Pfam" id="PF03731"/>
    </source>
</evidence>
<dbReference type="GO" id="GO:0042162">
    <property type="term" value="F:telomeric DNA binding"/>
    <property type="evidence" value="ECO:0007669"/>
    <property type="project" value="TreeGrafter"/>
</dbReference>
<dbReference type="PANTHER" id="PTHR12604:SF4">
    <property type="entry name" value="X-RAY REPAIR CROSS-COMPLEMENTING PROTEIN 5"/>
    <property type="match status" value="1"/>
</dbReference>
<protein>
    <submittedName>
        <fullName evidence="2">X-ray repair cross-complementing 5-like</fullName>
    </submittedName>
</protein>
<sequence>MAAKTFLVIILDVGPSMCQAAAGHETALETSVKAIKMILTRKMFTSPKDEVALVLFGTEETENVLADDSGGYENVKVVKKFSPPDQELLQYVHDGIIPGNEEADCILPVVFTIGNLQFYTTYLAVSTHSDVSNNY</sequence>
<evidence type="ECO:0000313" key="2">
    <source>
        <dbReference type="EMBL" id="CAB4037570.1"/>
    </source>
</evidence>
<organism evidence="2 3">
    <name type="scientific">Paramuricea clavata</name>
    <name type="common">Red gorgonian</name>
    <name type="synonym">Violescent sea-whip</name>
    <dbReference type="NCBI Taxonomy" id="317549"/>
    <lineage>
        <taxon>Eukaryota</taxon>
        <taxon>Metazoa</taxon>
        <taxon>Cnidaria</taxon>
        <taxon>Anthozoa</taxon>
        <taxon>Octocorallia</taxon>
        <taxon>Malacalcyonacea</taxon>
        <taxon>Plexauridae</taxon>
        <taxon>Paramuricea</taxon>
    </lineage>
</organism>
<dbReference type="GO" id="GO:0006303">
    <property type="term" value="P:double-strand break repair via nonhomologous end joining"/>
    <property type="evidence" value="ECO:0007669"/>
    <property type="project" value="TreeGrafter"/>
</dbReference>
<dbReference type="Gene3D" id="3.40.50.410">
    <property type="entry name" value="von Willebrand factor, type A domain"/>
    <property type="match status" value="1"/>
</dbReference>
<accession>A0A6S7K6T9</accession>
<dbReference type="SUPFAM" id="SSF53300">
    <property type="entry name" value="vWA-like"/>
    <property type="match status" value="1"/>
</dbReference>
<dbReference type="PANTHER" id="PTHR12604">
    <property type="entry name" value="KU AUTOANTIGEN DNA HELICASE"/>
    <property type="match status" value="1"/>
</dbReference>